<protein>
    <submittedName>
        <fullName evidence="3">Uncharacterized protein</fullName>
    </submittedName>
</protein>
<dbReference type="EMBL" id="MU128966">
    <property type="protein sequence ID" value="KAF9513988.1"/>
    <property type="molecule type" value="Genomic_DNA"/>
</dbReference>
<evidence type="ECO:0000256" key="2">
    <source>
        <dbReference type="SAM" id="MobiDB-lite"/>
    </source>
</evidence>
<proteinExistence type="predicted"/>
<keyword evidence="1" id="KW-0175">Coiled coil</keyword>
<dbReference type="OrthoDB" id="3247229at2759"/>
<evidence type="ECO:0000313" key="4">
    <source>
        <dbReference type="Proteomes" id="UP000886523"/>
    </source>
</evidence>
<name>A0A9P6AXT5_9AGAM</name>
<feature type="coiled-coil region" evidence="1">
    <location>
        <begin position="532"/>
        <end position="573"/>
    </location>
</feature>
<feature type="compositionally biased region" description="Acidic residues" evidence="2">
    <location>
        <begin position="747"/>
        <end position="770"/>
    </location>
</feature>
<feature type="region of interest" description="Disordered" evidence="2">
    <location>
        <begin position="1451"/>
        <end position="1489"/>
    </location>
</feature>
<accession>A0A9P6AXT5</accession>
<evidence type="ECO:0000313" key="3">
    <source>
        <dbReference type="EMBL" id="KAF9513988.1"/>
    </source>
</evidence>
<evidence type="ECO:0000256" key="1">
    <source>
        <dbReference type="SAM" id="Coils"/>
    </source>
</evidence>
<feature type="region of interest" description="Disordered" evidence="2">
    <location>
        <begin position="724"/>
        <end position="832"/>
    </location>
</feature>
<feature type="compositionally biased region" description="Low complexity" evidence="2">
    <location>
        <begin position="601"/>
        <end position="615"/>
    </location>
</feature>
<feature type="compositionally biased region" description="Low complexity" evidence="2">
    <location>
        <begin position="1456"/>
        <end position="1476"/>
    </location>
</feature>
<comment type="caution">
    <text evidence="3">The sequence shown here is derived from an EMBL/GenBank/DDBJ whole genome shotgun (WGS) entry which is preliminary data.</text>
</comment>
<gene>
    <name evidence="3" type="ORF">BS47DRAFT_1392879</name>
</gene>
<feature type="region of interest" description="Disordered" evidence="2">
    <location>
        <begin position="587"/>
        <end position="646"/>
    </location>
</feature>
<feature type="compositionally biased region" description="Acidic residues" evidence="2">
    <location>
        <begin position="795"/>
        <end position="805"/>
    </location>
</feature>
<keyword evidence="4" id="KW-1185">Reference proteome</keyword>
<dbReference type="Proteomes" id="UP000886523">
    <property type="component" value="Unassembled WGS sequence"/>
</dbReference>
<sequence length="1603" mass="179202">MVAQARLPNLTSGQSLDTSSASADELLLRQEQCRVGTMIVRFSRLKPHTQQRPISIPWVLELASNHFDEGRNINKAAFPLVILAAEGDEFALDSTPEKLPYAPEDREFFLISGQHRVMAMKHLIKQRCERENGAQIHPADVLDEPDAEWPAIVYSKEFETRSPTLFKIFIDSFNIAPPMLENDPGQLWASASALQVTEGSAVAEKYIRAVISGTSNQKAVIKALNNSRLRPAIDRLLQIPMMDFVWSHTCTWTGAHCATLWAGVIQEATHGLSRLTRGDEVLRQNITNTTIFGGRPPRLYKKDDFEDLALSMKTSGARWRCLVTRDLDYESLLHSKGDDETIIPWMWSKFLLTSPSSPLLTWVLNMKRLLQVVLLIWCDDPPALHPTDDIYDVLNGFWEDEPFSVDDVIRFCAKHLSDLMVILDAVWPKSQDDGKKDQLGTTTRSPFTTQLAKFKTVLEAISYQVKMNDYWWALAKILVANRFDQGEYHLLSGTVVYEQEPHFFVEEERQAISLAERSLETSKKASDTGKLAAKAKRELQKIEQSAASLRAQAESKEAEVEKLKRDESLARTQGEKLKGEALKIIRKASGRTPNSQPRPLNNPGSGTPGSSVVSTFDLPRREPVDSLPPPKFSSLKEGGVEGSQEKEVARSLIQLRVLREYVGKERLSAFQTFLEQLLREDVLNKVCDSKVDLTSLLPKSEETPLAMEGSSGKPKLIDLTTILEDGEESGNADRHEEDGKMEKGGESEEDPESENNQGSEDDQGSDEDYVDPGSNRGKSDGKSDVQAESAVEAEGAAEPESEDEGLENRIKTMSLEPEVTSGPRKRKTAAERGVSIEVGDDRRGGYDVHVTFRCLLSGTMSAFVGDETMALMMQESHRLGACVVRFSNIGPHHLQRSLDVDWALKLAQVSFQGGENVQKWAYPLYVISEDDGKMPLGKDAEKLPCAPEGKRFLVISGQHRVAAMKHVIRSRLEKARMGPVSEQDVLDDEEAEWPAIVFGKSMEVQGEFLVQYLMHTQNIRPAQLAQTCASVWYNSRALFEVGNIDHAKKYIDLMGIGGTTTRPIIKALKEPRLRKAIDKILKYPFMDDFSLTGIWAGVLEEAAYGLERLCPSELNRAKMTRMNIFQSESQQLFRKDDFLSLADEVKDTDSGLWAEFSPELRAFEERWNMLVSRDENYDGLLHQKGRRFSVIPWMWSKFLLSGTSSPLVLWAEKLKSILNVVCLLFSEEGNRNQASPSFDAYLQLQTVCGFSVGKGEQALQFCATYNEELCSSLGKAWDGKLPLTRETESSYTTRLCVQCPTVLDAFSHIIRVDEYWRRLCMFLGVSFDGTYGTLPSGIALLPDSPDDIRAQEDEAVNIASQWTRISKRAETIHKTAEETGSRLTAVKKHLGDIRKKEKSMNGRLRILQGQVKKLHTQGLTLKHRAKDLVKAVQGRFISIYMPHSPLMARSFFDQGTPSTSSTRASPTAKGRMTSSNLPPPSTLPTSTPSAHALGMMAESESPQRDIVQSMIGLPTLRSHLGPGRLEPFRKFLELILCNDTLLMMLDESVTIDAFIAQLYSDEDEDMNPGSEGGDALDPDVEGFFLGIQHEVMDDLAMGPREDS</sequence>
<organism evidence="3 4">
    <name type="scientific">Hydnum rufescens UP504</name>
    <dbReference type="NCBI Taxonomy" id="1448309"/>
    <lineage>
        <taxon>Eukaryota</taxon>
        <taxon>Fungi</taxon>
        <taxon>Dikarya</taxon>
        <taxon>Basidiomycota</taxon>
        <taxon>Agaricomycotina</taxon>
        <taxon>Agaricomycetes</taxon>
        <taxon>Cantharellales</taxon>
        <taxon>Hydnaceae</taxon>
        <taxon>Hydnum</taxon>
    </lineage>
</organism>
<feature type="compositionally biased region" description="Basic and acidic residues" evidence="2">
    <location>
        <begin position="731"/>
        <end position="746"/>
    </location>
</feature>
<reference evidence="3" key="1">
    <citation type="journal article" date="2020" name="Nat. Commun.">
        <title>Large-scale genome sequencing of mycorrhizal fungi provides insights into the early evolution of symbiotic traits.</title>
        <authorList>
            <person name="Miyauchi S."/>
            <person name="Kiss E."/>
            <person name="Kuo A."/>
            <person name="Drula E."/>
            <person name="Kohler A."/>
            <person name="Sanchez-Garcia M."/>
            <person name="Morin E."/>
            <person name="Andreopoulos B."/>
            <person name="Barry K.W."/>
            <person name="Bonito G."/>
            <person name="Buee M."/>
            <person name="Carver A."/>
            <person name="Chen C."/>
            <person name="Cichocki N."/>
            <person name="Clum A."/>
            <person name="Culley D."/>
            <person name="Crous P.W."/>
            <person name="Fauchery L."/>
            <person name="Girlanda M."/>
            <person name="Hayes R.D."/>
            <person name="Keri Z."/>
            <person name="LaButti K."/>
            <person name="Lipzen A."/>
            <person name="Lombard V."/>
            <person name="Magnuson J."/>
            <person name="Maillard F."/>
            <person name="Murat C."/>
            <person name="Nolan M."/>
            <person name="Ohm R.A."/>
            <person name="Pangilinan J."/>
            <person name="Pereira M.F."/>
            <person name="Perotto S."/>
            <person name="Peter M."/>
            <person name="Pfister S."/>
            <person name="Riley R."/>
            <person name="Sitrit Y."/>
            <person name="Stielow J.B."/>
            <person name="Szollosi G."/>
            <person name="Zifcakova L."/>
            <person name="Stursova M."/>
            <person name="Spatafora J.W."/>
            <person name="Tedersoo L."/>
            <person name="Vaario L.M."/>
            <person name="Yamada A."/>
            <person name="Yan M."/>
            <person name="Wang P."/>
            <person name="Xu J."/>
            <person name="Bruns T."/>
            <person name="Baldrian P."/>
            <person name="Vilgalys R."/>
            <person name="Dunand C."/>
            <person name="Henrissat B."/>
            <person name="Grigoriev I.V."/>
            <person name="Hibbett D."/>
            <person name="Nagy L.G."/>
            <person name="Martin F.M."/>
        </authorList>
    </citation>
    <scope>NUCLEOTIDE SEQUENCE</scope>
    <source>
        <strain evidence="3">UP504</strain>
    </source>
</reference>